<comment type="caution">
    <text evidence="3">The sequence shown here is derived from an EMBL/GenBank/DDBJ whole genome shotgun (WGS) entry which is preliminary data.</text>
</comment>
<dbReference type="PANTHER" id="PTHR33210">
    <property type="entry name" value="PROTODERMAL FACTOR 1"/>
    <property type="match status" value="1"/>
</dbReference>
<gene>
    <name evidence="3" type="ORF">CKAN_02561500</name>
</gene>
<dbReference type="InterPro" id="IPR039923">
    <property type="entry name" value="Protodermal_1"/>
</dbReference>
<feature type="region of interest" description="Disordered" evidence="1">
    <location>
        <begin position="40"/>
        <end position="75"/>
    </location>
</feature>
<name>A0A3S3R8V5_9MAGN</name>
<accession>A0A3S3R8V5</accession>
<organism evidence="3 4">
    <name type="scientific">Cinnamomum micranthum f. kanehirae</name>
    <dbReference type="NCBI Taxonomy" id="337451"/>
    <lineage>
        <taxon>Eukaryota</taxon>
        <taxon>Viridiplantae</taxon>
        <taxon>Streptophyta</taxon>
        <taxon>Embryophyta</taxon>
        <taxon>Tracheophyta</taxon>
        <taxon>Spermatophyta</taxon>
        <taxon>Magnoliopsida</taxon>
        <taxon>Magnoliidae</taxon>
        <taxon>Laurales</taxon>
        <taxon>Lauraceae</taxon>
        <taxon>Cinnamomum</taxon>
    </lineage>
</organism>
<evidence type="ECO:0000256" key="2">
    <source>
        <dbReference type="SAM" id="SignalP"/>
    </source>
</evidence>
<keyword evidence="4" id="KW-1185">Reference proteome</keyword>
<keyword evidence="2" id="KW-0732">Signal</keyword>
<evidence type="ECO:0000313" key="3">
    <source>
        <dbReference type="EMBL" id="RWR96240.1"/>
    </source>
</evidence>
<feature type="chain" id="PRO_5018681584" evidence="2">
    <location>
        <begin position="31"/>
        <end position="258"/>
    </location>
</feature>
<sequence length="258" mass="27795">MEKQRSKNALLIWVLLASLVSHNMVMLVTSRNLEEGFNDQKTYYSHDPHKSPPKEHKPPSCGTPPKGGGGYHIPPPTPSYGGYPPVVTPPTIVSPPRCCGQSPPVVTPPTIVSPPRCCGQSPPSITPPYIDPGTPSTPMIPNTPPFIIGTCTFWKTHPTWIWGLFGYWGTVGGVFGVPTLGSSLSLQQALANTRSDGMGSLYREGSASLLNSMVSNKFPYTTQQVKDRFVAALSSDKAAAAQAQLFKQANEGRIKLRP</sequence>
<evidence type="ECO:0000313" key="4">
    <source>
        <dbReference type="Proteomes" id="UP000283530"/>
    </source>
</evidence>
<dbReference type="PANTHER" id="PTHR33210:SF18">
    <property type="entry name" value="PROTODERMAL FACTOR 1"/>
    <property type="match status" value="1"/>
</dbReference>
<dbReference type="AlphaFoldDB" id="A0A3S3R8V5"/>
<dbReference type="Proteomes" id="UP000283530">
    <property type="component" value="Unassembled WGS sequence"/>
</dbReference>
<feature type="compositionally biased region" description="Basic and acidic residues" evidence="1">
    <location>
        <begin position="44"/>
        <end position="58"/>
    </location>
</feature>
<evidence type="ECO:0000256" key="1">
    <source>
        <dbReference type="SAM" id="MobiDB-lite"/>
    </source>
</evidence>
<dbReference type="STRING" id="337451.A0A3S3R8V5"/>
<protein>
    <submittedName>
        <fullName evidence="3">Protodermal factor 1</fullName>
    </submittedName>
</protein>
<dbReference type="EMBL" id="QPKB01000012">
    <property type="protein sequence ID" value="RWR96240.1"/>
    <property type="molecule type" value="Genomic_DNA"/>
</dbReference>
<feature type="signal peptide" evidence="2">
    <location>
        <begin position="1"/>
        <end position="30"/>
    </location>
</feature>
<reference evidence="3 4" key="1">
    <citation type="journal article" date="2019" name="Nat. Plants">
        <title>Stout camphor tree genome fills gaps in understanding of flowering plant genome evolution.</title>
        <authorList>
            <person name="Chaw S.M."/>
            <person name="Liu Y.C."/>
            <person name="Wu Y.W."/>
            <person name="Wang H.Y."/>
            <person name="Lin C.I."/>
            <person name="Wu C.S."/>
            <person name="Ke H.M."/>
            <person name="Chang L.Y."/>
            <person name="Hsu C.Y."/>
            <person name="Yang H.T."/>
            <person name="Sudianto E."/>
            <person name="Hsu M.H."/>
            <person name="Wu K.P."/>
            <person name="Wang L.N."/>
            <person name="Leebens-Mack J.H."/>
            <person name="Tsai I.J."/>
        </authorList>
    </citation>
    <scope>NUCLEOTIDE SEQUENCE [LARGE SCALE GENOMIC DNA]</scope>
    <source>
        <strain evidence="4">cv. Chaw 1501</strain>
        <tissue evidence="3">Young leaves</tissue>
    </source>
</reference>
<proteinExistence type="predicted"/>
<dbReference type="OrthoDB" id="696797at2759"/>